<comment type="catalytic activity">
    <reaction evidence="8">
        <text>Couples ATP hydrolysis with the unwinding of duplex DNA by translocating in the 3'-5' direction.</text>
        <dbReference type="EC" id="5.6.2.4"/>
    </reaction>
</comment>
<dbReference type="InterPro" id="IPR002789">
    <property type="entry name" value="HerA_central"/>
</dbReference>
<dbReference type="Pfam" id="PF09378">
    <property type="entry name" value="HAS-barrel"/>
    <property type="match status" value="1"/>
</dbReference>
<dbReference type="Proteomes" id="UP000028781">
    <property type="component" value="Chromosome"/>
</dbReference>
<evidence type="ECO:0000259" key="13">
    <source>
        <dbReference type="Pfam" id="PF09378"/>
    </source>
</evidence>
<dbReference type="GO" id="GO:0016787">
    <property type="term" value="F:hydrolase activity"/>
    <property type="evidence" value="ECO:0007669"/>
    <property type="project" value="UniProtKB-KW"/>
</dbReference>
<comment type="similarity">
    <text evidence="1">Belongs to the HerA family.</text>
</comment>
<comment type="catalytic activity">
    <reaction evidence="10">
        <text>ATP + H2O = ADP + phosphate + H(+)</text>
        <dbReference type="Rhea" id="RHEA:13065"/>
        <dbReference type="ChEBI" id="CHEBI:15377"/>
        <dbReference type="ChEBI" id="CHEBI:15378"/>
        <dbReference type="ChEBI" id="CHEBI:30616"/>
        <dbReference type="ChEBI" id="CHEBI:43474"/>
        <dbReference type="ChEBI" id="CHEBI:456216"/>
        <dbReference type="EC" id="5.6.2.4"/>
    </reaction>
</comment>
<proteinExistence type="inferred from homology"/>
<dbReference type="InterPro" id="IPR018538">
    <property type="entry name" value="HerA_barrel_dom"/>
</dbReference>
<dbReference type="HOGENOM" id="CLU_023842_2_0_2"/>
<keyword evidence="2" id="KW-0547">Nucleotide-binding</keyword>
<evidence type="ECO:0000259" key="12">
    <source>
        <dbReference type="Pfam" id="PF05872"/>
    </source>
</evidence>
<keyword evidence="15" id="KW-1185">Reference proteome</keyword>
<organism evidence="14 15">
    <name type="scientific">Methanocaldococcus bathoardescens</name>
    <dbReference type="NCBI Taxonomy" id="1301915"/>
    <lineage>
        <taxon>Archaea</taxon>
        <taxon>Methanobacteriati</taxon>
        <taxon>Methanobacteriota</taxon>
        <taxon>Methanomada group</taxon>
        <taxon>Methanococci</taxon>
        <taxon>Methanococcales</taxon>
        <taxon>Methanocaldococcaceae</taxon>
        <taxon>Methanocaldococcus</taxon>
    </lineage>
</organism>
<dbReference type="PANTHER" id="PTHR42957:SF1">
    <property type="entry name" value="HELICASE MJ1565-RELATED"/>
    <property type="match status" value="1"/>
</dbReference>
<keyword evidence="7" id="KW-0413">Isomerase</keyword>
<evidence type="ECO:0000256" key="10">
    <source>
        <dbReference type="ARBA" id="ARBA00048988"/>
    </source>
</evidence>
<keyword evidence="5" id="KW-0067">ATP-binding</keyword>
<evidence type="ECO:0000256" key="5">
    <source>
        <dbReference type="ARBA" id="ARBA00022840"/>
    </source>
</evidence>
<dbReference type="PANTHER" id="PTHR42957">
    <property type="entry name" value="HELICASE MJ1565-RELATED"/>
    <property type="match status" value="1"/>
</dbReference>
<dbReference type="GO" id="GO:0003677">
    <property type="term" value="F:DNA binding"/>
    <property type="evidence" value="ECO:0007669"/>
    <property type="project" value="UniProtKB-KW"/>
</dbReference>
<dbReference type="Pfam" id="PF01935">
    <property type="entry name" value="DUF87"/>
    <property type="match status" value="1"/>
</dbReference>
<feature type="domain" description="Helicase HerA-like C-terminal" evidence="12">
    <location>
        <begin position="367"/>
        <end position="464"/>
    </location>
</feature>
<feature type="domain" description="Helicase HerA barrel" evidence="13">
    <location>
        <begin position="2"/>
        <end position="60"/>
    </location>
</feature>
<evidence type="ECO:0000256" key="9">
    <source>
        <dbReference type="ARBA" id="ARBA00048954"/>
    </source>
</evidence>
<keyword evidence="4" id="KW-0347">Helicase</keyword>
<dbReference type="InterPro" id="IPR027417">
    <property type="entry name" value="P-loop_NTPase"/>
</dbReference>
<evidence type="ECO:0000256" key="1">
    <source>
        <dbReference type="ARBA" id="ARBA00007816"/>
    </source>
</evidence>
<dbReference type="Pfam" id="PF05872">
    <property type="entry name" value="HerA_C"/>
    <property type="match status" value="1"/>
</dbReference>
<gene>
    <name evidence="14" type="ORF">JH146_0553</name>
</gene>
<evidence type="ECO:0000256" key="6">
    <source>
        <dbReference type="ARBA" id="ARBA00023125"/>
    </source>
</evidence>
<dbReference type="STRING" id="1301915.JH146_0553"/>
<evidence type="ECO:0000256" key="7">
    <source>
        <dbReference type="ARBA" id="ARBA00023235"/>
    </source>
</evidence>
<sequence>MKVIGKTTTSNFTFESLEKVRFGEYVIAKNTDDEDVLAIVKNVVAENEKFICEAKVIGVLNNNKISVNRSPIKPNGEVKFCDDGILNNIFYVKNGLNIGHLLTRKNVRVYLDTNKLISRHFAVLSITGGGKSNTVAVLCRELGKKNASLIILDPHGEYSTLYHEDLEGKVKVIHPTVNPSILSPEELSDLIGLEKDDFDKRVYLEYAYYTIKKEFPNIGGMEFIEKLENLLYEWSKSAEVGWEIKYYNPLKRKYDRRKAGEKDFIAIISLYDIIGKFMIDFALHIGDKDMIEEFEIGKINVVNLSGLEVHQMITLVSFIAKHILSKRVLYLKSLKDINSPNERIKTTALSNLKTIEEHYKIVIKPLLLIVEEAHIFIPINEQTSASLWLGKIAREGRKFGVGLGLVSQRPKQLHPDVLSQTNTKIILRIVEPEDQKYIQRASEELGEDLAKDLASLGIGEAIIVGTAISLPSIVKIDKFDGIYGGKDINIVGEWMGLDDW</sequence>
<evidence type="ECO:0000313" key="15">
    <source>
        <dbReference type="Proteomes" id="UP000028781"/>
    </source>
</evidence>
<reference evidence="14 15" key="1">
    <citation type="journal article" date="2015" name="Int. J. Syst. Evol. Microbiol.">
        <title>M ethanocaldococcus bathoardescens sp. nov., a hyperthermophilic methanogen isolated from a volcanically active deep-sea hydrothermal vent.</title>
        <authorList>
            <person name="Stewart L.C."/>
            <person name="Jung J.H."/>
            <person name="Kim Y.T."/>
            <person name="Kwon S.W."/>
            <person name="Park C.S."/>
            <person name="Holden J.F."/>
        </authorList>
    </citation>
    <scope>NUCLEOTIDE SEQUENCE [LARGE SCALE GENOMIC DNA]</scope>
    <source>
        <strain evidence="14 15">JH146</strain>
    </source>
</reference>
<dbReference type="SUPFAM" id="SSF52540">
    <property type="entry name" value="P-loop containing nucleoside triphosphate hydrolases"/>
    <property type="match status" value="1"/>
</dbReference>
<evidence type="ECO:0000313" key="14">
    <source>
        <dbReference type="EMBL" id="AIJ05402.1"/>
    </source>
</evidence>
<dbReference type="Gene3D" id="3.40.50.300">
    <property type="entry name" value="P-loop containing nucleotide triphosphate hydrolases"/>
    <property type="match status" value="2"/>
</dbReference>
<dbReference type="GO" id="GO:0005524">
    <property type="term" value="F:ATP binding"/>
    <property type="evidence" value="ECO:0007669"/>
    <property type="project" value="UniProtKB-KW"/>
</dbReference>
<dbReference type="GeneID" id="24891152"/>
<dbReference type="InterPro" id="IPR008571">
    <property type="entry name" value="HerA-like"/>
</dbReference>
<evidence type="ECO:0000256" key="8">
    <source>
        <dbReference type="ARBA" id="ARBA00034617"/>
    </source>
</evidence>
<evidence type="ECO:0000259" key="11">
    <source>
        <dbReference type="Pfam" id="PF01935"/>
    </source>
</evidence>
<protein>
    <submittedName>
        <fullName evidence="14">Uncharacterized protein</fullName>
    </submittedName>
</protein>
<accession>A0A076LEZ8</accession>
<dbReference type="KEGG" id="mjh:JH146_0553"/>
<dbReference type="InterPro" id="IPR033186">
    <property type="entry name" value="HerA_C"/>
</dbReference>
<evidence type="ECO:0000256" key="3">
    <source>
        <dbReference type="ARBA" id="ARBA00022801"/>
    </source>
</evidence>
<dbReference type="GO" id="GO:0043139">
    <property type="term" value="F:5'-3' DNA helicase activity"/>
    <property type="evidence" value="ECO:0007669"/>
    <property type="project" value="UniProtKB-EC"/>
</dbReference>
<keyword evidence="6" id="KW-0238">DNA-binding</keyword>
<dbReference type="RefSeq" id="WP_048201596.1">
    <property type="nucleotide sequence ID" value="NZ_CP009149.1"/>
</dbReference>
<dbReference type="GO" id="GO:0043138">
    <property type="term" value="F:3'-5' DNA helicase activity"/>
    <property type="evidence" value="ECO:0007669"/>
    <property type="project" value="UniProtKB-EC"/>
</dbReference>
<evidence type="ECO:0000256" key="4">
    <source>
        <dbReference type="ARBA" id="ARBA00022806"/>
    </source>
</evidence>
<feature type="domain" description="Helicase HerA central" evidence="11">
    <location>
        <begin position="97"/>
        <end position="323"/>
    </location>
</feature>
<dbReference type="OrthoDB" id="107033at2157"/>
<evidence type="ECO:0000256" key="2">
    <source>
        <dbReference type="ARBA" id="ARBA00022741"/>
    </source>
</evidence>
<comment type="catalytic activity">
    <reaction evidence="9">
        <text>ATP + H2O = ADP + phosphate + H(+)</text>
        <dbReference type="Rhea" id="RHEA:13065"/>
        <dbReference type="ChEBI" id="CHEBI:15377"/>
        <dbReference type="ChEBI" id="CHEBI:15378"/>
        <dbReference type="ChEBI" id="CHEBI:30616"/>
        <dbReference type="ChEBI" id="CHEBI:43474"/>
        <dbReference type="ChEBI" id="CHEBI:456216"/>
        <dbReference type="EC" id="5.6.2.3"/>
    </reaction>
</comment>
<name>A0A076LEZ8_9EURY</name>
<dbReference type="AlphaFoldDB" id="A0A076LEZ8"/>
<keyword evidence="3" id="KW-0378">Hydrolase</keyword>
<dbReference type="EMBL" id="CP009149">
    <property type="protein sequence ID" value="AIJ05402.1"/>
    <property type="molecule type" value="Genomic_DNA"/>
</dbReference>